<evidence type="ECO:0000256" key="1">
    <source>
        <dbReference type="SAM" id="MobiDB-lite"/>
    </source>
</evidence>
<name>A0ABU8VD79_9BURK</name>
<protein>
    <submittedName>
        <fullName evidence="2">Uncharacterized protein</fullName>
    </submittedName>
</protein>
<dbReference type="RefSeq" id="WP_340356902.1">
    <property type="nucleotide sequence ID" value="NZ_JBBKZU010000004.1"/>
</dbReference>
<organism evidence="2 3">
    <name type="scientific">Variovorax ureilyticus</name>
    <dbReference type="NCBI Taxonomy" id="1836198"/>
    <lineage>
        <taxon>Bacteria</taxon>
        <taxon>Pseudomonadati</taxon>
        <taxon>Pseudomonadota</taxon>
        <taxon>Betaproteobacteria</taxon>
        <taxon>Burkholderiales</taxon>
        <taxon>Comamonadaceae</taxon>
        <taxon>Variovorax</taxon>
    </lineage>
</organism>
<sequence>MDSESIALVVDEPIAGHFYWVLQKQDGADCKPIDAAAGPMPTYGAAMMAGIEALQRRADARGTDAGGAPIITTYVDPEEDLGPPTIH</sequence>
<dbReference type="EMBL" id="JBBKZU010000004">
    <property type="protein sequence ID" value="MEJ8811628.1"/>
    <property type="molecule type" value="Genomic_DNA"/>
</dbReference>
<evidence type="ECO:0000313" key="3">
    <source>
        <dbReference type="Proteomes" id="UP001365846"/>
    </source>
</evidence>
<comment type="caution">
    <text evidence="2">The sequence shown here is derived from an EMBL/GenBank/DDBJ whole genome shotgun (WGS) entry which is preliminary data.</text>
</comment>
<keyword evidence="3" id="KW-1185">Reference proteome</keyword>
<accession>A0ABU8VD79</accession>
<proteinExistence type="predicted"/>
<feature type="region of interest" description="Disordered" evidence="1">
    <location>
        <begin position="64"/>
        <end position="87"/>
    </location>
</feature>
<dbReference type="Proteomes" id="UP001365846">
    <property type="component" value="Unassembled WGS sequence"/>
</dbReference>
<reference evidence="2 3" key="1">
    <citation type="submission" date="2024-03" db="EMBL/GenBank/DDBJ databases">
        <title>Novel species of the genus Variovorax.</title>
        <authorList>
            <person name="Liu Q."/>
            <person name="Xin Y.-H."/>
        </authorList>
    </citation>
    <scope>NUCLEOTIDE SEQUENCE [LARGE SCALE GENOMIC DNA]</scope>
    <source>
        <strain evidence="2 3">KACC 18899</strain>
    </source>
</reference>
<evidence type="ECO:0000313" key="2">
    <source>
        <dbReference type="EMBL" id="MEJ8811628.1"/>
    </source>
</evidence>
<gene>
    <name evidence="2" type="ORF">WKW77_11170</name>
</gene>